<dbReference type="VEuPathDB" id="FungiDB:PV09_06188"/>
<evidence type="ECO:0000313" key="3">
    <source>
        <dbReference type="Proteomes" id="UP000053259"/>
    </source>
</evidence>
<dbReference type="HOGENOM" id="CLU_713682_0_0_1"/>
<dbReference type="InParanoid" id="A0A0D1XJ94"/>
<dbReference type="OrthoDB" id="3924768at2759"/>
<reference evidence="2 3" key="1">
    <citation type="submission" date="2015-01" db="EMBL/GenBank/DDBJ databases">
        <title>The Genome Sequence of Ochroconis gallopava CBS43764.</title>
        <authorList>
            <consortium name="The Broad Institute Genomics Platform"/>
            <person name="Cuomo C."/>
            <person name="de Hoog S."/>
            <person name="Gorbushina A."/>
            <person name="Stielow B."/>
            <person name="Teixiera M."/>
            <person name="Abouelleil A."/>
            <person name="Chapman S.B."/>
            <person name="Priest M."/>
            <person name="Young S.K."/>
            <person name="Wortman J."/>
            <person name="Nusbaum C."/>
            <person name="Birren B."/>
        </authorList>
    </citation>
    <scope>NUCLEOTIDE SEQUENCE [LARGE SCALE GENOMIC DNA]</scope>
    <source>
        <strain evidence="2 3">CBS 43764</strain>
    </source>
</reference>
<dbReference type="GeneID" id="27314161"/>
<sequence>MSVALDDPGGKSAKAGDMSCDALTGKNVADGRSSKEKSNGAADETGASKRLDVDHLAASTYNIYHRKEGKEHYIITPLTSAYQERLHPPRKQRDQDIFREGNVPDTAAENTFFVHKPCLSFHHPPRTLRRGPRKDSPAVCLINNSWFWRKWILQFGEQLSAPDVIDPRGVVSADCKFEQPTEKARRVRSYGVRTWRMWGESGKQYHREYNKERKAGQPHKMEPAEKPRKDLITEVVYFSWHSPFTHKPRQYRFDYAGLEFYWKGTGTVKEPRTCGWWMRFHHLKLCVRIPIVVTVCLDGDRPIKRTTTLGSTLSRLASKRNAGFREECLAKYTSSMASKKAGTLQVYDDVLHRLLLEDVMPLDIKQKEVLEATGPVGVKKLRLYEIILATAMCMVIGEWQKREALIALLAAAGEGAN</sequence>
<gene>
    <name evidence="2" type="ORF">PV09_06188</name>
</gene>
<keyword evidence="3" id="KW-1185">Reference proteome</keyword>
<accession>A0A0D1XJ94</accession>
<organism evidence="2 3">
    <name type="scientific">Verruconis gallopava</name>
    <dbReference type="NCBI Taxonomy" id="253628"/>
    <lineage>
        <taxon>Eukaryota</taxon>
        <taxon>Fungi</taxon>
        <taxon>Dikarya</taxon>
        <taxon>Ascomycota</taxon>
        <taxon>Pezizomycotina</taxon>
        <taxon>Dothideomycetes</taxon>
        <taxon>Pleosporomycetidae</taxon>
        <taxon>Venturiales</taxon>
        <taxon>Sympoventuriaceae</taxon>
        <taxon>Verruconis</taxon>
    </lineage>
</organism>
<protein>
    <submittedName>
        <fullName evidence="2">Uncharacterized protein</fullName>
    </submittedName>
</protein>
<proteinExistence type="predicted"/>
<name>A0A0D1XJ94_9PEZI</name>
<evidence type="ECO:0000313" key="2">
    <source>
        <dbReference type="EMBL" id="KIW02366.1"/>
    </source>
</evidence>
<dbReference type="RefSeq" id="XP_016212235.1">
    <property type="nucleotide sequence ID" value="XM_016359787.1"/>
</dbReference>
<dbReference type="Proteomes" id="UP000053259">
    <property type="component" value="Unassembled WGS sequence"/>
</dbReference>
<feature type="region of interest" description="Disordered" evidence="1">
    <location>
        <begin position="1"/>
        <end position="46"/>
    </location>
</feature>
<dbReference type="EMBL" id="KN847549">
    <property type="protein sequence ID" value="KIW02366.1"/>
    <property type="molecule type" value="Genomic_DNA"/>
</dbReference>
<dbReference type="AlphaFoldDB" id="A0A0D1XJ94"/>
<evidence type="ECO:0000256" key="1">
    <source>
        <dbReference type="SAM" id="MobiDB-lite"/>
    </source>
</evidence>